<evidence type="ECO:0000313" key="3">
    <source>
        <dbReference type="Proteomes" id="UP000256485"/>
    </source>
</evidence>
<dbReference type="EMBL" id="QTUC01000001">
    <property type="protein sequence ID" value="REF37983.1"/>
    <property type="molecule type" value="Genomic_DNA"/>
</dbReference>
<feature type="compositionally biased region" description="Low complexity" evidence="1">
    <location>
        <begin position="77"/>
        <end position="87"/>
    </location>
</feature>
<accession>A0A3D9VBB0</accession>
<sequence length="307" mass="31389">MPRRTLIVSPSTTSTTETTAGWRSLRPRPAATGPVPAGDATQGRCRRPRGHRTPTLLLSPPCASTAPTIEETRAPSRRGTTPRTSSTLACSAEPAGRGQAPPTPPTGGLRARRSVSGEGSRTPVWPRGGGRSVSARGQGNKRGKKKRTSRPVSRILSRAVIHLGSPLPTTSSGLPAGSGGPPSSACADPGRDAPGPLGLAPGGVYRAAWVTPDAGGLLHHPFTLARTPDASRAGSRWRSALCGTFPRVTPGGRYPPPCPVESGLSSAGRGVASSPDATARPTRPSHQRSEPAGVSGRPIGSARTGRG</sequence>
<dbReference type="AlphaFoldDB" id="A0A3D9VBB0"/>
<name>A0A3D9VBB0_THECX</name>
<feature type="compositionally biased region" description="Low complexity" evidence="1">
    <location>
        <begin position="168"/>
        <end position="198"/>
    </location>
</feature>
<proteinExistence type="predicted"/>
<dbReference type="AntiFam" id="ANF00041">
    <property type="entry name" value="Antisense to RNaseP"/>
</dbReference>
<feature type="compositionally biased region" description="Low complexity" evidence="1">
    <location>
        <begin position="9"/>
        <end position="19"/>
    </location>
</feature>
<gene>
    <name evidence="2" type="ORF">DFJ64_3446</name>
</gene>
<feature type="region of interest" description="Disordered" evidence="1">
    <location>
        <begin position="250"/>
        <end position="307"/>
    </location>
</feature>
<evidence type="ECO:0000313" key="2">
    <source>
        <dbReference type="EMBL" id="REF37983.1"/>
    </source>
</evidence>
<evidence type="ECO:0000256" key="1">
    <source>
        <dbReference type="SAM" id="MobiDB-lite"/>
    </source>
</evidence>
<protein>
    <submittedName>
        <fullName evidence="2">Uncharacterized protein</fullName>
    </submittedName>
</protein>
<feature type="region of interest" description="Disordered" evidence="1">
    <location>
        <begin position="1"/>
        <end position="198"/>
    </location>
</feature>
<feature type="compositionally biased region" description="Basic residues" evidence="1">
    <location>
        <begin position="139"/>
        <end position="149"/>
    </location>
</feature>
<comment type="caution">
    <text evidence="2">The sequence shown here is derived from an EMBL/GenBank/DDBJ whole genome shotgun (WGS) entry which is preliminary data.</text>
</comment>
<organism evidence="2 3">
    <name type="scientific">Thermasporomyces composti</name>
    <dbReference type="NCBI Taxonomy" id="696763"/>
    <lineage>
        <taxon>Bacteria</taxon>
        <taxon>Bacillati</taxon>
        <taxon>Actinomycetota</taxon>
        <taxon>Actinomycetes</taxon>
        <taxon>Propionibacteriales</taxon>
        <taxon>Nocardioidaceae</taxon>
        <taxon>Thermasporomyces</taxon>
    </lineage>
</organism>
<keyword evidence="3" id="KW-1185">Reference proteome</keyword>
<dbReference type="Proteomes" id="UP000256485">
    <property type="component" value="Unassembled WGS sequence"/>
</dbReference>
<reference evidence="2 3" key="1">
    <citation type="submission" date="2018-08" db="EMBL/GenBank/DDBJ databases">
        <title>Sequencing the genomes of 1000 actinobacteria strains.</title>
        <authorList>
            <person name="Klenk H.-P."/>
        </authorList>
    </citation>
    <scope>NUCLEOTIDE SEQUENCE [LARGE SCALE GENOMIC DNA]</scope>
    <source>
        <strain evidence="2 3">DSM 22891</strain>
    </source>
</reference>